<accession>A0A895YGM4</accession>
<organism evidence="1 2">
    <name type="scientific">Natronosporangium hydrolyticum</name>
    <dbReference type="NCBI Taxonomy" id="2811111"/>
    <lineage>
        <taxon>Bacteria</taxon>
        <taxon>Bacillati</taxon>
        <taxon>Actinomycetota</taxon>
        <taxon>Actinomycetes</taxon>
        <taxon>Micromonosporales</taxon>
        <taxon>Micromonosporaceae</taxon>
        <taxon>Natronosporangium</taxon>
    </lineage>
</organism>
<dbReference type="EMBL" id="CP070499">
    <property type="protein sequence ID" value="QSB15242.1"/>
    <property type="molecule type" value="Genomic_DNA"/>
</dbReference>
<dbReference type="KEGG" id="nhy:JQS43_02435"/>
<proteinExistence type="predicted"/>
<keyword evidence="2" id="KW-1185">Reference proteome</keyword>
<dbReference type="AlphaFoldDB" id="A0A895YGM4"/>
<evidence type="ECO:0000313" key="2">
    <source>
        <dbReference type="Proteomes" id="UP000662857"/>
    </source>
</evidence>
<name>A0A895YGM4_9ACTN</name>
<dbReference type="RefSeq" id="WP_239677425.1">
    <property type="nucleotide sequence ID" value="NZ_CP070499.1"/>
</dbReference>
<dbReference type="Proteomes" id="UP000662857">
    <property type="component" value="Chromosome"/>
</dbReference>
<gene>
    <name evidence="1" type="ORF">JQS43_02435</name>
</gene>
<protein>
    <submittedName>
        <fullName evidence="1">Uncharacterized protein</fullName>
    </submittedName>
</protein>
<sequence length="167" mass="17185">MASPASQLLVDAAQARGLPVRRLSSEVVLCGAPPRQMLFHGLVGAGSGRSAHVLCADAEVLRRQLARADLAVWCDEVDDTGAAPIDVAVVGARPIVASVDSPAAASELAVAALAAVPDTRYASVRLREVAGEVKIETVDPALRYWATASADSACRVAAAIVAWEFGG</sequence>
<reference evidence="1" key="1">
    <citation type="submission" date="2021-02" db="EMBL/GenBank/DDBJ databases">
        <title>Natrosporangium hydrolyticum gen. nov., sp. nov, a haloalkaliphilic actinobacterium from a soda solonchak soil.</title>
        <authorList>
            <person name="Sorokin D.Y."/>
            <person name="Khijniak T.V."/>
            <person name="Zakharycheva A.P."/>
            <person name="Boueva O.V."/>
            <person name="Ariskina E.V."/>
            <person name="Hahnke R.L."/>
            <person name="Bunk B."/>
            <person name="Sproer C."/>
            <person name="Schumann P."/>
            <person name="Evtushenko L.I."/>
            <person name="Kublanov I.V."/>
        </authorList>
    </citation>
    <scope>NUCLEOTIDE SEQUENCE</scope>
    <source>
        <strain evidence="1">DSM 106523</strain>
    </source>
</reference>
<evidence type="ECO:0000313" key="1">
    <source>
        <dbReference type="EMBL" id="QSB15242.1"/>
    </source>
</evidence>